<sequence length="520" mass="57585">MSCDICGQSFSAQRKPLCSSCAKAAVYISRIEQAAALLSRENAHTHIEAVVRPGNDGVIAALPHDADWDAISTAVKHHGVIRAKAAQETIENRINHITKKAIAVKEQMEAYRTWMSQQKDGILRRREELANESKELQRYKAQAIEPVESAIKKARHRLERLQNKTADARSVLCREAALLGGLRKTKGNDGHSEYWLGYVEIPDLRRLIGKGSQETGAHTSLNSKAHEDTTAAMDNIARLLCSCCQYLAIRLPAEIMLPTVDLSHATILPERSSYKFRDATNSGTTLYQSSNLSSSKVGAKSVAPRSRPLHLDRPLGQLLKDDAKKFHLFLEGAMLLAWNVAWLCKTQGIGNVNSFDEVCAIGRNLYQLALKTERTPRRSMPPGSNRSANVENKDAAKRNTPCPLGLFSHGTTHFTLQGSQGIELFQGWRLASSAPLIDKLKSYILNEISGAEWDVVQDDEWDDEQGFEQAVLVGGPRQVLDRKSVAMSVMNVTARDDIDEVQPRTEKSNTGSGWTKVRGR</sequence>
<keyword evidence="7" id="KW-1185">Reference proteome</keyword>
<organism evidence="6 7">
    <name type="scientific">Acrodontium crateriforme</name>
    <dbReference type="NCBI Taxonomy" id="150365"/>
    <lineage>
        <taxon>Eukaryota</taxon>
        <taxon>Fungi</taxon>
        <taxon>Dikarya</taxon>
        <taxon>Ascomycota</taxon>
        <taxon>Pezizomycotina</taxon>
        <taxon>Dothideomycetes</taxon>
        <taxon>Dothideomycetidae</taxon>
        <taxon>Mycosphaerellales</taxon>
        <taxon>Teratosphaeriaceae</taxon>
        <taxon>Acrodontium</taxon>
    </lineage>
</organism>
<dbReference type="Pfam" id="PF10186">
    <property type="entry name" value="ATG14"/>
    <property type="match status" value="1"/>
</dbReference>
<dbReference type="GO" id="GO:0000149">
    <property type="term" value="F:SNARE binding"/>
    <property type="evidence" value="ECO:0007669"/>
    <property type="project" value="TreeGrafter"/>
</dbReference>
<evidence type="ECO:0000256" key="3">
    <source>
        <dbReference type="ARBA" id="ARBA00023054"/>
    </source>
</evidence>
<evidence type="ECO:0000256" key="1">
    <source>
        <dbReference type="ARBA" id="ARBA00009574"/>
    </source>
</evidence>
<dbReference type="GO" id="GO:0000323">
    <property type="term" value="C:lytic vacuole"/>
    <property type="evidence" value="ECO:0007669"/>
    <property type="project" value="TreeGrafter"/>
</dbReference>
<evidence type="ECO:0000256" key="5">
    <source>
        <dbReference type="SAM" id="MobiDB-lite"/>
    </source>
</evidence>
<dbReference type="InterPro" id="IPR018791">
    <property type="entry name" value="UV_resistance/autophagy_Atg14"/>
</dbReference>
<keyword evidence="3 4" id="KW-0175">Coiled coil</keyword>
<protein>
    <recommendedName>
        <fullName evidence="2">Autophagy-related protein 14</fullName>
    </recommendedName>
</protein>
<dbReference type="GO" id="GO:0005768">
    <property type="term" value="C:endosome"/>
    <property type="evidence" value="ECO:0007669"/>
    <property type="project" value="TreeGrafter"/>
</dbReference>
<name>A0AAQ3M6Q1_9PEZI</name>
<feature type="coiled-coil region" evidence="4">
    <location>
        <begin position="122"/>
        <end position="171"/>
    </location>
</feature>
<evidence type="ECO:0000313" key="7">
    <source>
        <dbReference type="Proteomes" id="UP001303373"/>
    </source>
</evidence>
<dbReference type="GO" id="GO:0032991">
    <property type="term" value="C:protein-containing complex"/>
    <property type="evidence" value="ECO:0007669"/>
    <property type="project" value="UniProtKB-ARBA"/>
</dbReference>
<evidence type="ECO:0000256" key="4">
    <source>
        <dbReference type="SAM" id="Coils"/>
    </source>
</evidence>
<feature type="region of interest" description="Disordered" evidence="5">
    <location>
        <begin position="501"/>
        <end position="520"/>
    </location>
</feature>
<dbReference type="PANTHER" id="PTHR15157:SF13">
    <property type="entry name" value="AUTOPHAGY-RELATED PROTEIN 14"/>
    <property type="match status" value="1"/>
</dbReference>
<dbReference type="PANTHER" id="PTHR15157">
    <property type="entry name" value="UV RADIATION RESISTANCE-ASSOCIATED GENE PROTEIN"/>
    <property type="match status" value="1"/>
</dbReference>
<gene>
    <name evidence="6" type="ORF">R9X50_00521300</name>
</gene>
<accession>A0AAQ3M6Q1</accession>
<dbReference type="EMBL" id="CP138587">
    <property type="protein sequence ID" value="WPH02350.1"/>
    <property type="molecule type" value="Genomic_DNA"/>
</dbReference>
<evidence type="ECO:0000256" key="2">
    <source>
        <dbReference type="ARBA" id="ARBA00013807"/>
    </source>
</evidence>
<reference evidence="6 7" key="1">
    <citation type="submission" date="2023-11" db="EMBL/GenBank/DDBJ databases">
        <title>An acidophilic fungus is an integral part of prey digestion in a carnivorous sundew plant.</title>
        <authorList>
            <person name="Tsai I.J."/>
        </authorList>
    </citation>
    <scope>NUCLEOTIDE SEQUENCE [LARGE SCALE GENOMIC DNA]</scope>
    <source>
        <strain evidence="6">169a</strain>
    </source>
</reference>
<proteinExistence type="inferred from homology"/>
<dbReference type="GO" id="GO:0035493">
    <property type="term" value="P:SNARE complex assembly"/>
    <property type="evidence" value="ECO:0007669"/>
    <property type="project" value="TreeGrafter"/>
</dbReference>
<evidence type="ECO:0000313" key="6">
    <source>
        <dbReference type="EMBL" id="WPH02350.1"/>
    </source>
</evidence>
<dbReference type="Proteomes" id="UP001303373">
    <property type="component" value="Chromosome 8"/>
</dbReference>
<comment type="similarity">
    <text evidence="1">Belongs to the ATG14 family.</text>
</comment>
<dbReference type="AlphaFoldDB" id="A0AAQ3M6Q1"/>